<comment type="caution">
    <text evidence="7">The sequence shown here is derived from an EMBL/GenBank/DDBJ whole genome shotgun (WGS) entry which is preliminary data.</text>
</comment>
<evidence type="ECO:0000256" key="3">
    <source>
        <dbReference type="ARBA" id="ARBA00022989"/>
    </source>
</evidence>
<feature type="transmembrane region" description="Helical" evidence="5">
    <location>
        <begin position="81"/>
        <end position="97"/>
    </location>
</feature>
<dbReference type="PANTHER" id="PTHR23530:SF1">
    <property type="entry name" value="PERMEASE, MAJOR FACILITATOR SUPERFAMILY-RELATED"/>
    <property type="match status" value="1"/>
</dbReference>
<name>G5IZE1_CROWT</name>
<feature type="transmembrane region" description="Helical" evidence="5">
    <location>
        <begin position="288"/>
        <end position="306"/>
    </location>
</feature>
<accession>G5IZE1</accession>
<proteinExistence type="predicted"/>
<comment type="subcellular location">
    <subcellularLocation>
        <location evidence="1">Cell membrane</location>
        <topology evidence="1">Multi-pass membrane protein</topology>
    </subcellularLocation>
</comment>
<feature type="transmembrane region" description="Helical" evidence="5">
    <location>
        <begin position="175"/>
        <end position="193"/>
    </location>
</feature>
<reference evidence="7 8" key="1">
    <citation type="journal article" date="2011" name="Front. Microbiol.">
        <title>Two Strains of Crocosphaera watsonii with Highly Conserved Genomes are Distinguished by Strain-Specific Features.</title>
        <authorList>
            <person name="Bench S.R."/>
            <person name="Ilikchyan I.N."/>
            <person name="Tripp H.J."/>
            <person name="Zehr J.P."/>
        </authorList>
    </citation>
    <scope>NUCLEOTIDE SEQUENCE [LARGE SCALE GENOMIC DNA]</scope>
    <source>
        <strain evidence="7 8">WH 0003</strain>
    </source>
</reference>
<feature type="transmembrane region" description="Helical" evidence="5">
    <location>
        <begin position="148"/>
        <end position="169"/>
    </location>
</feature>
<dbReference type="Gene3D" id="1.20.1250.20">
    <property type="entry name" value="MFS general substrate transporter like domains"/>
    <property type="match status" value="1"/>
</dbReference>
<dbReference type="SUPFAM" id="SSF103473">
    <property type="entry name" value="MFS general substrate transporter"/>
    <property type="match status" value="1"/>
</dbReference>
<evidence type="ECO:0000313" key="8">
    <source>
        <dbReference type="Proteomes" id="UP000003477"/>
    </source>
</evidence>
<protein>
    <recommendedName>
        <fullName evidence="6">Major facilitator superfamily (MFS) profile domain-containing protein</fullName>
    </recommendedName>
</protein>
<feature type="transmembrane region" description="Helical" evidence="5">
    <location>
        <begin position="256"/>
        <end position="276"/>
    </location>
</feature>
<evidence type="ECO:0000313" key="7">
    <source>
        <dbReference type="EMBL" id="EHJ14692.1"/>
    </source>
</evidence>
<dbReference type="InterPro" id="IPR011701">
    <property type="entry name" value="MFS"/>
</dbReference>
<dbReference type="TCDB" id="2.A.1.80.5">
    <property type="family name" value="the major facilitator superfamily (mfs)"/>
</dbReference>
<sequence>MRNVGYMTLNDQLSMEKNLTKLLILKGLSFAWFPIPTIMLFYQSHGLSIEQSIFLKTVLSISFFLWEIPSGYVADRRGRKFCLVTGSGIWVISWLIYCTQQTFLWFILAEFLTGVAGSLISGADTALTYDTFLQLNRPQEYRKFESKLVAIAGISEAICGLIGAIVAQYNLVYPFYLQTICILLYCLLATKLIEPQHQIEDKSQVKLNLGQIVKNALITNHSIRWLLLFSGTFSVGTFLIVWLSQAYLSNYNVPTAFFGMMWVVFHGLMSVASLTTSHLSEKLGLKKALLSLIILLSVSYIFLGIIGQVWAILFVALIYCVRGWVTPLLNDAINQLVPSVTRATVFSVKSFVFRLGFAIIGTTSGWLADQHSLNLSLTIMGMTFLSCGIFSWWNLVKLKSI</sequence>
<dbReference type="GO" id="GO:0022857">
    <property type="term" value="F:transmembrane transporter activity"/>
    <property type="evidence" value="ECO:0007669"/>
    <property type="project" value="InterPro"/>
</dbReference>
<gene>
    <name evidence="7" type="ORF">CWATWH0003_0633</name>
</gene>
<evidence type="ECO:0000256" key="2">
    <source>
        <dbReference type="ARBA" id="ARBA00022692"/>
    </source>
</evidence>
<dbReference type="PATRIC" id="fig|423471.3.peg.577"/>
<feature type="transmembrane region" description="Helical" evidence="5">
    <location>
        <begin position="103"/>
        <end position="127"/>
    </location>
</feature>
<dbReference type="PROSITE" id="PS50850">
    <property type="entry name" value="MFS"/>
    <property type="match status" value="1"/>
</dbReference>
<feature type="transmembrane region" description="Helical" evidence="5">
    <location>
        <begin position="21"/>
        <end position="41"/>
    </location>
</feature>
<feature type="domain" description="Major facilitator superfamily (MFS) profile" evidence="6">
    <location>
        <begin position="1"/>
        <end position="399"/>
    </location>
</feature>
<keyword evidence="3 5" id="KW-1133">Transmembrane helix</keyword>
<keyword evidence="4 5" id="KW-0472">Membrane</keyword>
<evidence type="ECO:0000256" key="4">
    <source>
        <dbReference type="ARBA" id="ARBA00023136"/>
    </source>
</evidence>
<evidence type="ECO:0000259" key="6">
    <source>
        <dbReference type="PROSITE" id="PS50850"/>
    </source>
</evidence>
<feature type="transmembrane region" description="Helical" evidence="5">
    <location>
        <begin position="312"/>
        <end position="330"/>
    </location>
</feature>
<dbReference type="InterPro" id="IPR020846">
    <property type="entry name" value="MFS_dom"/>
</dbReference>
<dbReference type="InterPro" id="IPR053160">
    <property type="entry name" value="MFS_DHA3_Transporter"/>
</dbReference>
<dbReference type="Proteomes" id="UP000003477">
    <property type="component" value="Unassembled WGS sequence"/>
</dbReference>
<dbReference type="AlphaFoldDB" id="G5IZE1"/>
<feature type="transmembrane region" description="Helical" evidence="5">
    <location>
        <begin position="225"/>
        <end position="244"/>
    </location>
</feature>
<evidence type="ECO:0000256" key="5">
    <source>
        <dbReference type="SAM" id="Phobius"/>
    </source>
</evidence>
<dbReference type="PANTHER" id="PTHR23530">
    <property type="entry name" value="TRANSPORT PROTEIN-RELATED"/>
    <property type="match status" value="1"/>
</dbReference>
<keyword evidence="2 5" id="KW-0812">Transmembrane</keyword>
<organism evidence="7 8">
    <name type="scientific">Crocosphaera watsonii WH 0003</name>
    <dbReference type="NCBI Taxonomy" id="423471"/>
    <lineage>
        <taxon>Bacteria</taxon>
        <taxon>Bacillati</taxon>
        <taxon>Cyanobacteriota</taxon>
        <taxon>Cyanophyceae</taxon>
        <taxon>Oscillatoriophycideae</taxon>
        <taxon>Chroococcales</taxon>
        <taxon>Aphanothecaceae</taxon>
        <taxon>Crocosphaera</taxon>
    </lineage>
</organism>
<dbReference type="EMBL" id="AESD01000107">
    <property type="protein sequence ID" value="EHJ14692.1"/>
    <property type="molecule type" value="Genomic_DNA"/>
</dbReference>
<dbReference type="GO" id="GO:0005886">
    <property type="term" value="C:plasma membrane"/>
    <property type="evidence" value="ECO:0007669"/>
    <property type="project" value="UniProtKB-SubCell"/>
</dbReference>
<feature type="transmembrane region" description="Helical" evidence="5">
    <location>
        <begin position="53"/>
        <end position="74"/>
    </location>
</feature>
<evidence type="ECO:0000256" key="1">
    <source>
        <dbReference type="ARBA" id="ARBA00004651"/>
    </source>
</evidence>
<dbReference type="Pfam" id="PF07690">
    <property type="entry name" value="MFS_1"/>
    <property type="match status" value="1"/>
</dbReference>
<feature type="transmembrane region" description="Helical" evidence="5">
    <location>
        <begin position="374"/>
        <end position="396"/>
    </location>
</feature>
<feature type="transmembrane region" description="Helical" evidence="5">
    <location>
        <begin position="351"/>
        <end position="368"/>
    </location>
</feature>
<dbReference type="InterPro" id="IPR036259">
    <property type="entry name" value="MFS_trans_sf"/>
</dbReference>